<gene>
    <name evidence="6 7" type="primary">LOC110989933</name>
</gene>
<feature type="compositionally biased region" description="Polar residues" evidence="4">
    <location>
        <begin position="369"/>
        <end position="385"/>
    </location>
</feature>
<dbReference type="SMART" id="SM00248">
    <property type="entry name" value="ANK"/>
    <property type="match status" value="5"/>
</dbReference>
<protein>
    <submittedName>
        <fullName evidence="6 7">Uncharacterized protein LOC110989933</fullName>
    </submittedName>
</protein>
<name>A0A8B7ZY45_ACAPL</name>
<dbReference type="Pfam" id="PF12796">
    <property type="entry name" value="Ank_2"/>
    <property type="match status" value="1"/>
</dbReference>
<keyword evidence="5" id="KW-1185">Reference proteome</keyword>
<feature type="repeat" description="ANK" evidence="3">
    <location>
        <begin position="178"/>
        <end position="211"/>
    </location>
</feature>
<feature type="region of interest" description="Disordered" evidence="4">
    <location>
        <begin position="363"/>
        <end position="425"/>
    </location>
</feature>
<dbReference type="OrthoDB" id="5406014at2759"/>
<keyword evidence="1" id="KW-0677">Repeat</keyword>
<evidence type="ECO:0000313" key="7">
    <source>
        <dbReference type="RefSeq" id="XP_022110339.1"/>
    </source>
</evidence>
<proteinExistence type="predicted"/>
<sequence>MSSRDGTAAPALQTLFKRVPSIRDRTRRASLGQISGTLAIHNAVAKGKIHLAKFILDAVEGQPLVDARDAHGKTPLIRAMRVSDAETRNKVVDLLISYKASVNLVDHVGRSALSYACELHCNGVIRKLVRNNVDPNSEDHNGNTPLMYCALANNAEAIEIISRSFRRLGLEVDKVNADGMTPLMEAAKNGYIDCARLLALEAKASVVIRDEVRNMNAAEWAREAGCSTSEVEVLLPKQPYTEKMTEKGLLSHCQTKTIATKNGALASQRDVHITSVVEDLLSHGLTPLSLCTTSDSSLTLETGNGAVSRQHFTYMDELVCRSKELLLENRSHDLPATGFSFPDVHGVGKQHPAGHEHHQFPLFDKDVQDNSPTLSKGISPSSTSRGGLFTRRPQPPAAPMRPCSAAAQKPHRRVRGHAGQTSSSMEDLLLMADPTEPIIRSSSQSPLKSSSMSRLTYQRGDASELGSPRFDKRSIESDTHIDLTILPSTLSGRLRTSSQPLPNTDPYIISDNSASVSCTHLPPISPKFDH</sequence>
<keyword evidence="2 3" id="KW-0040">ANK repeat</keyword>
<dbReference type="KEGG" id="aplc:110989933"/>
<evidence type="ECO:0000256" key="3">
    <source>
        <dbReference type="PROSITE-ProRule" id="PRU00023"/>
    </source>
</evidence>
<dbReference type="PROSITE" id="PS50088">
    <property type="entry name" value="ANK_REPEAT"/>
    <property type="match status" value="2"/>
</dbReference>
<dbReference type="OMA" id="CELHCNG"/>
<dbReference type="InterPro" id="IPR002110">
    <property type="entry name" value="Ankyrin_rpt"/>
</dbReference>
<accession>A0A8B7ZY45</accession>
<evidence type="ECO:0000313" key="6">
    <source>
        <dbReference type="RefSeq" id="XP_022110338.1"/>
    </source>
</evidence>
<dbReference type="Gene3D" id="1.25.40.20">
    <property type="entry name" value="Ankyrin repeat-containing domain"/>
    <property type="match status" value="1"/>
</dbReference>
<evidence type="ECO:0000256" key="1">
    <source>
        <dbReference type="ARBA" id="ARBA00022737"/>
    </source>
</evidence>
<organism evidence="5 7">
    <name type="scientific">Acanthaster planci</name>
    <name type="common">Crown-of-thorns starfish</name>
    <dbReference type="NCBI Taxonomy" id="133434"/>
    <lineage>
        <taxon>Eukaryota</taxon>
        <taxon>Metazoa</taxon>
        <taxon>Echinodermata</taxon>
        <taxon>Eleutherozoa</taxon>
        <taxon>Asterozoa</taxon>
        <taxon>Asteroidea</taxon>
        <taxon>Valvatacea</taxon>
        <taxon>Valvatida</taxon>
        <taxon>Acanthasteridae</taxon>
        <taxon>Acanthaster</taxon>
    </lineage>
</organism>
<dbReference type="Proteomes" id="UP000694845">
    <property type="component" value="Unplaced"/>
</dbReference>
<feature type="repeat" description="ANK" evidence="3">
    <location>
        <begin position="71"/>
        <end position="107"/>
    </location>
</feature>
<dbReference type="PANTHER" id="PTHR24173:SF40">
    <property type="entry name" value="AGAP006757-PA"/>
    <property type="match status" value="1"/>
</dbReference>
<reference evidence="6 7" key="1">
    <citation type="submission" date="2025-04" db="UniProtKB">
        <authorList>
            <consortium name="RefSeq"/>
        </authorList>
    </citation>
    <scope>IDENTIFICATION</scope>
</reference>
<dbReference type="AlphaFoldDB" id="A0A8B7ZY45"/>
<evidence type="ECO:0000256" key="4">
    <source>
        <dbReference type="SAM" id="MobiDB-lite"/>
    </source>
</evidence>
<dbReference type="InterPro" id="IPR036770">
    <property type="entry name" value="Ankyrin_rpt-contain_sf"/>
</dbReference>
<evidence type="ECO:0000313" key="5">
    <source>
        <dbReference type="Proteomes" id="UP000694845"/>
    </source>
</evidence>
<dbReference type="PANTHER" id="PTHR24173">
    <property type="entry name" value="ANKYRIN REPEAT CONTAINING"/>
    <property type="match status" value="1"/>
</dbReference>
<dbReference type="RefSeq" id="XP_022110338.1">
    <property type="nucleotide sequence ID" value="XM_022254646.1"/>
</dbReference>
<dbReference type="SUPFAM" id="SSF48403">
    <property type="entry name" value="Ankyrin repeat"/>
    <property type="match status" value="1"/>
</dbReference>
<dbReference type="RefSeq" id="XP_022110339.1">
    <property type="nucleotide sequence ID" value="XM_022254647.1"/>
</dbReference>
<evidence type="ECO:0000256" key="2">
    <source>
        <dbReference type="ARBA" id="ARBA00023043"/>
    </source>
</evidence>
<dbReference type="GeneID" id="110989933"/>